<accession>A0A9N9TCL1</accession>
<dbReference type="AlphaFoldDB" id="A0A9N9TCL1"/>
<dbReference type="OrthoDB" id="6783523at2759"/>
<gene>
    <name evidence="2" type="ORF">DIABBA_LOCUS13300</name>
</gene>
<dbReference type="PANTHER" id="PTHR23098:SF16">
    <property type="entry name" value="REGULATORY PROTEIN ZESTE"/>
    <property type="match status" value="1"/>
</dbReference>
<dbReference type="GO" id="GO:0005634">
    <property type="term" value="C:nucleus"/>
    <property type="evidence" value="ECO:0007669"/>
    <property type="project" value="TreeGrafter"/>
</dbReference>
<dbReference type="EMBL" id="OU898284">
    <property type="protein sequence ID" value="CAG9840676.1"/>
    <property type="molecule type" value="Genomic_DNA"/>
</dbReference>
<evidence type="ECO:0008006" key="4">
    <source>
        <dbReference type="Google" id="ProtNLM"/>
    </source>
</evidence>
<feature type="region of interest" description="Disordered" evidence="1">
    <location>
        <begin position="76"/>
        <end position="156"/>
    </location>
</feature>
<keyword evidence="3" id="KW-1185">Reference proteome</keyword>
<dbReference type="PANTHER" id="PTHR23098">
    <property type="entry name" value="AGAP001331-PA-RELATED"/>
    <property type="match status" value="1"/>
</dbReference>
<proteinExistence type="predicted"/>
<name>A0A9N9TCL1_DIABA</name>
<evidence type="ECO:0000256" key="1">
    <source>
        <dbReference type="SAM" id="MobiDB-lite"/>
    </source>
</evidence>
<organism evidence="2 3">
    <name type="scientific">Diabrotica balteata</name>
    <name type="common">Banded cucumber beetle</name>
    <dbReference type="NCBI Taxonomy" id="107213"/>
    <lineage>
        <taxon>Eukaryota</taxon>
        <taxon>Metazoa</taxon>
        <taxon>Ecdysozoa</taxon>
        <taxon>Arthropoda</taxon>
        <taxon>Hexapoda</taxon>
        <taxon>Insecta</taxon>
        <taxon>Pterygota</taxon>
        <taxon>Neoptera</taxon>
        <taxon>Endopterygota</taxon>
        <taxon>Coleoptera</taxon>
        <taxon>Polyphaga</taxon>
        <taxon>Cucujiformia</taxon>
        <taxon>Chrysomeloidea</taxon>
        <taxon>Chrysomelidae</taxon>
        <taxon>Galerucinae</taxon>
        <taxon>Diabroticina</taxon>
        <taxon>Diabroticites</taxon>
        <taxon>Diabrotica</taxon>
    </lineage>
</organism>
<sequence>MWEILSTQLNGVSGPKKSSQKWQRVWIDLKNKVKNKASVIRNSRTQTGGGPPLKAILTDLEERIIRIIGDTAIYGLSSSRDDPLDSEDVNEPSEAVDVNYDQEASSSTITAGVSDSEPDTPENPRKRRLLSASSSSSYYEVSPRATKSRKGMYFDL</sequence>
<evidence type="ECO:0000313" key="2">
    <source>
        <dbReference type="EMBL" id="CAG9840676.1"/>
    </source>
</evidence>
<feature type="compositionally biased region" description="Polar residues" evidence="1">
    <location>
        <begin position="102"/>
        <end position="113"/>
    </location>
</feature>
<evidence type="ECO:0000313" key="3">
    <source>
        <dbReference type="Proteomes" id="UP001153709"/>
    </source>
</evidence>
<protein>
    <recommendedName>
        <fullName evidence="4">Regulatory protein zeste</fullName>
    </recommendedName>
</protein>
<reference evidence="2" key="1">
    <citation type="submission" date="2022-01" db="EMBL/GenBank/DDBJ databases">
        <authorList>
            <person name="King R."/>
        </authorList>
    </citation>
    <scope>NUCLEOTIDE SEQUENCE</scope>
</reference>
<dbReference type="Proteomes" id="UP001153709">
    <property type="component" value="Chromosome 9"/>
</dbReference>